<dbReference type="Pfam" id="PF00096">
    <property type="entry name" value="zf-C2H2"/>
    <property type="match status" value="2"/>
</dbReference>
<protein>
    <recommendedName>
        <fullName evidence="6">C2H2-type domain-containing protein</fullName>
    </recommendedName>
</protein>
<dbReference type="PROSITE" id="PS00028">
    <property type="entry name" value="ZINC_FINGER_C2H2_1"/>
    <property type="match status" value="7"/>
</dbReference>
<dbReference type="GO" id="GO:0008270">
    <property type="term" value="F:zinc ion binding"/>
    <property type="evidence" value="ECO:0007669"/>
    <property type="project" value="UniProtKB-KW"/>
</dbReference>
<keyword evidence="1" id="KW-0479">Metal-binding</keyword>
<dbReference type="EMBL" id="FZQP02003823">
    <property type="protein sequence ID" value="VVC98845.1"/>
    <property type="molecule type" value="Genomic_DNA"/>
</dbReference>
<dbReference type="AlphaFoldDB" id="A0A5E4QPQ0"/>
<evidence type="ECO:0000256" key="4">
    <source>
        <dbReference type="ARBA" id="ARBA00022833"/>
    </source>
</evidence>
<gene>
    <name evidence="7" type="ORF">LSINAPIS_LOCUS9854</name>
</gene>
<dbReference type="Proteomes" id="UP000324832">
    <property type="component" value="Unassembled WGS sequence"/>
</dbReference>
<dbReference type="SUPFAM" id="SSF57667">
    <property type="entry name" value="beta-beta-alpha zinc fingers"/>
    <property type="match status" value="3"/>
</dbReference>
<sequence>MYTDLCCTCLTKNRKLHYINDQSEIFKTIPFLELCHGNMLCWECRAILLKFYKFKIQVLRIQELLEKVPVIKSHSALSKKTVNYFDYELTYNSEVDNEKLERVEDDIVDNFDDDISNENDNCGMTQDFLSKTDFQASKPLEGELCKFRVVRLSKDELMSKREEKRRQPNFKKIPFKCDGCVLGFTKRENYDEHWKKKHCESIGNFACRICQIRFRHEAELDKHEIRHYVCYRCALCKFECGLERTAILHCRIKHGGDHIGSIRCTQCDDVFRSSEELQEHRNEKHFVTCDDCGKRFKGKRTLSSHIIRIHNRKSTHTCDVCKRWFSSQRRLESHVTSHSAELARKLSYCDSCEVQFKNIHVYRHHLKNTAQHAKETYECGVCHKRFSSKGYYKKHYDFYHLRKSNYKCDICDKLFVSDWRLKQHQMTRHGLARTRDHRCDVCQKMFYSSSTLRDHYLIHSSLRRYMCSHCGVTFKQRAALHTHCTLLHKNTSVQ</sequence>
<feature type="domain" description="C2H2-type" evidence="6">
    <location>
        <begin position="465"/>
        <end position="493"/>
    </location>
</feature>
<name>A0A5E4QPQ0_9NEOP</name>
<dbReference type="Gene3D" id="3.30.160.60">
    <property type="entry name" value="Classic Zinc Finger"/>
    <property type="match status" value="6"/>
</dbReference>
<evidence type="ECO:0000256" key="1">
    <source>
        <dbReference type="ARBA" id="ARBA00022723"/>
    </source>
</evidence>
<feature type="domain" description="C2H2-type" evidence="6">
    <location>
        <begin position="316"/>
        <end position="343"/>
    </location>
</feature>
<feature type="domain" description="C2H2-type" evidence="6">
    <location>
        <begin position="437"/>
        <end position="464"/>
    </location>
</feature>
<reference evidence="7 8" key="1">
    <citation type="submission" date="2017-07" db="EMBL/GenBank/DDBJ databases">
        <authorList>
            <person name="Talla V."/>
            <person name="Backstrom N."/>
        </authorList>
    </citation>
    <scope>NUCLEOTIDE SEQUENCE [LARGE SCALE GENOMIC DNA]</scope>
</reference>
<evidence type="ECO:0000256" key="2">
    <source>
        <dbReference type="ARBA" id="ARBA00022737"/>
    </source>
</evidence>
<proteinExistence type="predicted"/>
<keyword evidence="3 5" id="KW-0863">Zinc-finger</keyword>
<dbReference type="Pfam" id="PF12874">
    <property type="entry name" value="zf-met"/>
    <property type="match status" value="4"/>
</dbReference>
<organism evidence="7 8">
    <name type="scientific">Leptidea sinapis</name>
    <dbReference type="NCBI Taxonomy" id="189913"/>
    <lineage>
        <taxon>Eukaryota</taxon>
        <taxon>Metazoa</taxon>
        <taxon>Ecdysozoa</taxon>
        <taxon>Arthropoda</taxon>
        <taxon>Hexapoda</taxon>
        <taxon>Insecta</taxon>
        <taxon>Pterygota</taxon>
        <taxon>Neoptera</taxon>
        <taxon>Endopterygota</taxon>
        <taxon>Lepidoptera</taxon>
        <taxon>Glossata</taxon>
        <taxon>Ditrysia</taxon>
        <taxon>Papilionoidea</taxon>
        <taxon>Pieridae</taxon>
        <taxon>Dismorphiinae</taxon>
        <taxon>Leptidea</taxon>
    </lineage>
</organism>
<evidence type="ECO:0000259" key="6">
    <source>
        <dbReference type="PROSITE" id="PS50157"/>
    </source>
</evidence>
<feature type="domain" description="C2H2-type" evidence="6">
    <location>
        <begin position="262"/>
        <end position="285"/>
    </location>
</feature>
<dbReference type="PANTHER" id="PTHR24379">
    <property type="entry name" value="KRAB AND ZINC FINGER DOMAIN-CONTAINING"/>
    <property type="match status" value="1"/>
</dbReference>
<keyword evidence="8" id="KW-1185">Reference proteome</keyword>
<evidence type="ECO:0000256" key="3">
    <source>
        <dbReference type="ARBA" id="ARBA00022771"/>
    </source>
</evidence>
<dbReference type="InterPro" id="IPR036236">
    <property type="entry name" value="Znf_C2H2_sf"/>
</dbReference>
<feature type="domain" description="C2H2-type" evidence="6">
    <location>
        <begin position="205"/>
        <end position="227"/>
    </location>
</feature>
<feature type="domain" description="C2H2-type" evidence="6">
    <location>
        <begin position="406"/>
        <end position="434"/>
    </location>
</feature>
<dbReference type="SMART" id="SM00355">
    <property type="entry name" value="ZnF_C2H2"/>
    <property type="match status" value="11"/>
</dbReference>
<keyword evidence="2" id="KW-0677">Repeat</keyword>
<evidence type="ECO:0000313" key="8">
    <source>
        <dbReference type="Proteomes" id="UP000324832"/>
    </source>
</evidence>
<evidence type="ECO:0000313" key="7">
    <source>
        <dbReference type="EMBL" id="VVC98845.1"/>
    </source>
</evidence>
<dbReference type="PANTHER" id="PTHR24379:SF121">
    <property type="entry name" value="C2H2-TYPE DOMAIN-CONTAINING PROTEIN"/>
    <property type="match status" value="1"/>
</dbReference>
<feature type="domain" description="C2H2-type" evidence="6">
    <location>
        <begin position="377"/>
        <end position="405"/>
    </location>
</feature>
<dbReference type="InterPro" id="IPR013087">
    <property type="entry name" value="Znf_C2H2_type"/>
</dbReference>
<dbReference type="InterPro" id="IPR012934">
    <property type="entry name" value="Znf_AD"/>
</dbReference>
<dbReference type="SMART" id="SM00868">
    <property type="entry name" value="zf-AD"/>
    <property type="match status" value="1"/>
</dbReference>
<dbReference type="PROSITE" id="PS50157">
    <property type="entry name" value="ZINC_FINGER_C2H2_2"/>
    <property type="match status" value="8"/>
</dbReference>
<dbReference type="GO" id="GO:0005634">
    <property type="term" value="C:nucleus"/>
    <property type="evidence" value="ECO:0007669"/>
    <property type="project" value="InterPro"/>
</dbReference>
<feature type="domain" description="C2H2-type" evidence="6">
    <location>
        <begin position="287"/>
        <end position="315"/>
    </location>
</feature>
<keyword evidence="4" id="KW-0862">Zinc</keyword>
<evidence type="ECO:0000256" key="5">
    <source>
        <dbReference type="PROSITE-ProRule" id="PRU00042"/>
    </source>
</evidence>
<accession>A0A5E4QPQ0</accession>